<name>A0ABQ5ZPS2_9HYPH</name>
<evidence type="ECO:0000256" key="1">
    <source>
        <dbReference type="ARBA" id="ARBA00022679"/>
    </source>
</evidence>
<dbReference type="InterPro" id="IPR050483">
    <property type="entry name" value="CoA-transferase_III_domain"/>
</dbReference>
<keyword evidence="3" id="KW-1185">Reference proteome</keyword>
<dbReference type="Gene3D" id="3.40.50.10540">
    <property type="entry name" value="Crotonobetainyl-coa:carnitine coa-transferase, domain 1"/>
    <property type="match status" value="1"/>
</dbReference>
<dbReference type="InterPro" id="IPR044855">
    <property type="entry name" value="CoA-Trfase_III_dom3_sf"/>
</dbReference>
<sequence>MSDQSQSPTDADATTVDLPLSGIRVLEFCHTIMGPSCGLVLADLGAEVIKVEPAPLGDRTRNLKGFVAGTFAYFNRNKKSIGIDLKSEEGRAFAHAMIRDADVLVENYAPGTAERIGLGYEEVSKLNPRLIYCTLKGFLPGPYETRPALDEVVQYMAGLAYMTGEPGKPMRAGASIVDILGGVFGAMAILTALRQRDRTGLGAKVGSALFETAAFLVGQHMAGEAATGIPAKPMPVRGRSWAIYETFRTGDDEIVFVGITSDRHWAAFCKAFGQEALLTDPRYTTNEKRLTEHGALQAIIAGIAAGYSRQAFMDILVANAIPAAPVATPGDLFEDPHLNANNWLVETSLVRGGTAKLPRLPMFIDELALGIRMQPPALGEHTHELATRHGLSDEDVKRLLGAQILA</sequence>
<dbReference type="Pfam" id="PF02515">
    <property type="entry name" value="CoA_transf_3"/>
    <property type="match status" value="1"/>
</dbReference>
<protein>
    <submittedName>
        <fullName evidence="2">CoA transferase</fullName>
    </submittedName>
</protein>
<dbReference type="Proteomes" id="UP001156702">
    <property type="component" value="Unassembled WGS sequence"/>
</dbReference>
<dbReference type="GO" id="GO:0016740">
    <property type="term" value="F:transferase activity"/>
    <property type="evidence" value="ECO:0007669"/>
    <property type="project" value="UniProtKB-KW"/>
</dbReference>
<dbReference type="InterPro" id="IPR023606">
    <property type="entry name" value="CoA-Trfase_III_dom_1_sf"/>
</dbReference>
<organism evidence="2 3">
    <name type="scientific">Shinella yambaruensis</name>
    <dbReference type="NCBI Taxonomy" id="415996"/>
    <lineage>
        <taxon>Bacteria</taxon>
        <taxon>Pseudomonadati</taxon>
        <taxon>Pseudomonadota</taxon>
        <taxon>Alphaproteobacteria</taxon>
        <taxon>Hyphomicrobiales</taxon>
        <taxon>Rhizobiaceae</taxon>
        <taxon>Shinella</taxon>
    </lineage>
</organism>
<dbReference type="PANTHER" id="PTHR48207">
    <property type="entry name" value="SUCCINATE--HYDROXYMETHYLGLUTARATE COA-TRANSFERASE"/>
    <property type="match status" value="1"/>
</dbReference>
<evidence type="ECO:0000313" key="2">
    <source>
        <dbReference type="EMBL" id="GLR53630.1"/>
    </source>
</evidence>
<accession>A0ABQ5ZPS2</accession>
<comment type="caution">
    <text evidence="2">The sequence shown here is derived from an EMBL/GenBank/DDBJ whole genome shotgun (WGS) entry which is preliminary data.</text>
</comment>
<evidence type="ECO:0000313" key="3">
    <source>
        <dbReference type="Proteomes" id="UP001156702"/>
    </source>
</evidence>
<gene>
    <name evidence="2" type="ORF">GCM10007923_48460</name>
</gene>
<dbReference type="InterPro" id="IPR003673">
    <property type="entry name" value="CoA-Trfase_fam_III"/>
</dbReference>
<proteinExistence type="predicted"/>
<dbReference type="PANTHER" id="PTHR48207:SF3">
    <property type="entry name" value="SUCCINATE--HYDROXYMETHYLGLUTARATE COA-TRANSFERASE"/>
    <property type="match status" value="1"/>
</dbReference>
<dbReference type="EMBL" id="BSOP01000042">
    <property type="protein sequence ID" value="GLR53630.1"/>
    <property type="molecule type" value="Genomic_DNA"/>
</dbReference>
<dbReference type="Gene3D" id="3.30.1540.10">
    <property type="entry name" value="formyl-coa transferase, domain 3"/>
    <property type="match status" value="1"/>
</dbReference>
<keyword evidence="1 2" id="KW-0808">Transferase</keyword>
<dbReference type="SUPFAM" id="SSF89796">
    <property type="entry name" value="CoA-transferase family III (CaiB/BaiF)"/>
    <property type="match status" value="1"/>
</dbReference>
<reference evidence="3" key="1">
    <citation type="journal article" date="2019" name="Int. J. Syst. Evol. Microbiol.">
        <title>The Global Catalogue of Microorganisms (GCM) 10K type strain sequencing project: providing services to taxonomists for standard genome sequencing and annotation.</title>
        <authorList>
            <consortium name="The Broad Institute Genomics Platform"/>
            <consortium name="The Broad Institute Genome Sequencing Center for Infectious Disease"/>
            <person name="Wu L."/>
            <person name="Ma J."/>
        </authorList>
    </citation>
    <scope>NUCLEOTIDE SEQUENCE [LARGE SCALE GENOMIC DNA]</scope>
    <source>
        <strain evidence="3">NBRC 102122</strain>
    </source>
</reference>